<keyword evidence="3" id="KW-1185">Reference proteome</keyword>
<evidence type="ECO:0000256" key="1">
    <source>
        <dbReference type="SAM" id="MobiDB-lite"/>
    </source>
</evidence>
<dbReference type="EMBL" id="BTGU01000102">
    <property type="protein sequence ID" value="GMN60745.1"/>
    <property type="molecule type" value="Genomic_DNA"/>
</dbReference>
<feature type="compositionally biased region" description="Polar residues" evidence="1">
    <location>
        <begin position="109"/>
        <end position="122"/>
    </location>
</feature>
<feature type="region of interest" description="Disordered" evidence="1">
    <location>
        <begin position="94"/>
        <end position="122"/>
    </location>
</feature>
<dbReference type="AlphaFoldDB" id="A0AA88DT22"/>
<evidence type="ECO:0000313" key="2">
    <source>
        <dbReference type="EMBL" id="GMN60745.1"/>
    </source>
</evidence>
<comment type="caution">
    <text evidence="2">The sequence shown here is derived from an EMBL/GenBank/DDBJ whole genome shotgun (WGS) entry which is preliminary data.</text>
</comment>
<organism evidence="2 3">
    <name type="scientific">Ficus carica</name>
    <name type="common">Common fig</name>
    <dbReference type="NCBI Taxonomy" id="3494"/>
    <lineage>
        <taxon>Eukaryota</taxon>
        <taxon>Viridiplantae</taxon>
        <taxon>Streptophyta</taxon>
        <taxon>Embryophyta</taxon>
        <taxon>Tracheophyta</taxon>
        <taxon>Spermatophyta</taxon>
        <taxon>Magnoliopsida</taxon>
        <taxon>eudicotyledons</taxon>
        <taxon>Gunneridae</taxon>
        <taxon>Pentapetalae</taxon>
        <taxon>rosids</taxon>
        <taxon>fabids</taxon>
        <taxon>Rosales</taxon>
        <taxon>Moraceae</taxon>
        <taxon>Ficeae</taxon>
        <taxon>Ficus</taxon>
    </lineage>
</organism>
<name>A0AA88DT22_FICCA</name>
<dbReference type="Proteomes" id="UP001187192">
    <property type="component" value="Unassembled WGS sequence"/>
</dbReference>
<protein>
    <submittedName>
        <fullName evidence="2">Uncharacterized protein</fullName>
    </submittedName>
</protein>
<sequence>MMVSKLPRVVPTCTRTGLVHGLSWTGLAALPIHGCVPRGLRRSNSLLSRLAKLKLSLWGIAFPVRYWSKVYFIIYSSPPIATWRFCTREDRFSSPALQSPPHHRPLRSNDASFSSPTAPMSQSSPIAAISIRRRDLLSSSMIAAMRRWAIAAAGDVLMV</sequence>
<accession>A0AA88DT22</accession>
<reference evidence="2" key="1">
    <citation type="submission" date="2023-07" db="EMBL/GenBank/DDBJ databases">
        <title>draft genome sequence of fig (Ficus carica).</title>
        <authorList>
            <person name="Takahashi T."/>
            <person name="Nishimura K."/>
        </authorList>
    </citation>
    <scope>NUCLEOTIDE SEQUENCE</scope>
</reference>
<gene>
    <name evidence="2" type="ORF">TIFTF001_029831</name>
</gene>
<evidence type="ECO:0000313" key="3">
    <source>
        <dbReference type="Proteomes" id="UP001187192"/>
    </source>
</evidence>
<proteinExistence type="predicted"/>